<protein>
    <submittedName>
        <fullName evidence="1">Uncharacterized protein</fullName>
    </submittedName>
</protein>
<gene>
    <name evidence="1" type="ORF">Nepgr_024487</name>
</gene>
<dbReference type="Proteomes" id="UP001279734">
    <property type="component" value="Unassembled WGS sequence"/>
</dbReference>
<sequence length="91" mass="10451">MELQSKTLPGRRQISTWIKLVDEIIILTDFPEGGGKENWEVVVRWRRAEKRGRQNSVPWTAASDSEREGELAVSGKLQIDHAMSYKETCFC</sequence>
<accession>A0AAD3T4Q6</accession>
<evidence type="ECO:0000313" key="1">
    <source>
        <dbReference type="EMBL" id="GMH22644.1"/>
    </source>
</evidence>
<evidence type="ECO:0000313" key="2">
    <source>
        <dbReference type="Proteomes" id="UP001279734"/>
    </source>
</evidence>
<keyword evidence="2" id="KW-1185">Reference proteome</keyword>
<name>A0AAD3T4Q6_NEPGR</name>
<proteinExistence type="predicted"/>
<dbReference type="AlphaFoldDB" id="A0AAD3T4Q6"/>
<comment type="caution">
    <text evidence="1">The sequence shown here is derived from an EMBL/GenBank/DDBJ whole genome shotgun (WGS) entry which is preliminary data.</text>
</comment>
<organism evidence="1 2">
    <name type="scientific">Nepenthes gracilis</name>
    <name type="common">Slender pitcher plant</name>
    <dbReference type="NCBI Taxonomy" id="150966"/>
    <lineage>
        <taxon>Eukaryota</taxon>
        <taxon>Viridiplantae</taxon>
        <taxon>Streptophyta</taxon>
        <taxon>Embryophyta</taxon>
        <taxon>Tracheophyta</taxon>
        <taxon>Spermatophyta</taxon>
        <taxon>Magnoliopsida</taxon>
        <taxon>eudicotyledons</taxon>
        <taxon>Gunneridae</taxon>
        <taxon>Pentapetalae</taxon>
        <taxon>Caryophyllales</taxon>
        <taxon>Nepenthaceae</taxon>
        <taxon>Nepenthes</taxon>
    </lineage>
</organism>
<dbReference type="EMBL" id="BSYO01000025">
    <property type="protein sequence ID" value="GMH22644.1"/>
    <property type="molecule type" value="Genomic_DNA"/>
</dbReference>
<reference evidence="1" key="1">
    <citation type="submission" date="2023-05" db="EMBL/GenBank/DDBJ databases">
        <title>Nepenthes gracilis genome sequencing.</title>
        <authorList>
            <person name="Fukushima K."/>
        </authorList>
    </citation>
    <scope>NUCLEOTIDE SEQUENCE</scope>
    <source>
        <strain evidence="1">SING2019-196</strain>
    </source>
</reference>